<dbReference type="Proteomes" id="UP000435060">
    <property type="component" value="Unassembled WGS sequence"/>
</dbReference>
<dbReference type="InterPro" id="IPR022372">
    <property type="entry name" value="Accessory_SS_Asp1"/>
</dbReference>
<keyword evidence="3" id="KW-1185">Reference proteome</keyword>
<gene>
    <name evidence="2" type="primary">asp1</name>
    <name evidence="1" type="ORF">GGG87_07695</name>
    <name evidence="2" type="ORF">GGH11_07735</name>
</gene>
<dbReference type="GO" id="GO:0015031">
    <property type="term" value="P:protein transport"/>
    <property type="evidence" value="ECO:0007669"/>
    <property type="project" value="InterPro"/>
</dbReference>
<proteinExistence type="predicted"/>
<comment type="caution">
    <text evidence="2">The sequence shown here is derived from an EMBL/GenBank/DDBJ whole genome shotgun (WGS) entry which is preliminary data.</text>
</comment>
<dbReference type="Pfam" id="PF16993">
    <property type="entry name" value="Asp1"/>
    <property type="match status" value="1"/>
</dbReference>
<evidence type="ECO:0000313" key="4">
    <source>
        <dbReference type="Proteomes" id="UP000435423"/>
    </source>
</evidence>
<evidence type="ECO:0000313" key="2">
    <source>
        <dbReference type="EMBL" id="MWV56863.1"/>
    </source>
</evidence>
<evidence type="ECO:0000313" key="1">
    <source>
        <dbReference type="EMBL" id="MTB64876.1"/>
    </source>
</evidence>
<evidence type="ECO:0000313" key="3">
    <source>
        <dbReference type="Proteomes" id="UP000435060"/>
    </source>
</evidence>
<dbReference type="AlphaFoldDB" id="A0A6I4RJW3"/>
<dbReference type="EMBL" id="WUBJ01000009">
    <property type="protein sequence ID" value="MWV56863.1"/>
    <property type="molecule type" value="Genomic_DNA"/>
</dbReference>
<reference evidence="1 3" key="2">
    <citation type="submission" date="2019-11" db="EMBL/GenBank/DDBJ databases">
        <title>Streptococcis sp. isolated from the respiratory tract of Marmot.</title>
        <authorList>
            <person name="Zhang G."/>
        </authorList>
    </citation>
    <scope>NUCLEOTIDE SEQUENCE [LARGE SCALE GENOMIC DNA]</scope>
    <source>
        <strain evidence="1">Zg-86</strain>
        <strain evidence="3">zg-86</strain>
    </source>
</reference>
<organism evidence="2 4">
    <name type="scientific">Streptococcus zhangguiae</name>
    <dbReference type="NCBI Taxonomy" id="2664091"/>
    <lineage>
        <taxon>Bacteria</taxon>
        <taxon>Bacillati</taxon>
        <taxon>Bacillota</taxon>
        <taxon>Bacilli</taxon>
        <taxon>Lactobacillales</taxon>
        <taxon>Streptococcaceae</taxon>
        <taxon>Streptococcus</taxon>
    </lineage>
</organism>
<reference evidence="2 4" key="1">
    <citation type="submission" date="2019-10" db="EMBL/GenBank/DDBJ databases">
        <title>Streptococcis sp, isolated from the respiratory tract of Marmot.</title>
        <authorList>
            <person name="Zhang G."/>
        </authorList>
    </citation>
    <scope>NUCLEOTIDE SEQUENCE [LARGE SCALE GENOMIC DNA]</scope>
    <source>
        <strain evidence="4">zg-70</strain>
        <strain evidence="2">Zg-70</strain>
    </source>
</reference>
<sequence length="518" mass="61187">MFHFIPAWYGHSRPWYDSTTVWYRGVSSIHFDDSINQMRMFQQTNEEIGMLVLNYMPNLRYFLHRYDLFEVSYWAVFDEIQNTHHIQPQILHFKEFQWPEGVEFIYTNFLVAVRQDKKLLAHVEFGEEAHLIYIQFFEADKPLKRLVFDDRGFLSSIVYYDEHGKEGYQDYLNATGEWQIRENLQTQEVVVNPTVAHRFLKERYRSIAEVIQEKVETYIGSLAAEDVLVLASSQQHNDLLLKVKGSHRLILSYFGERYPFHHRDSLLQDMKQADLIVVDRQKHKEQLQEYVSTPIEHISLFDARLNLGKSQRFRELFLYFLMDGMEEQDLLQYLEQIAHFMVEQEDVHLKMVSYQTNPVQEEAKRDWLEKVLASYDLDFFQLETGEEQVEAFEDDEEEVEIEEKRVSLEFLRSDLDIMNSLEESRLIIDLTGEPDLYTQIAGISAGIPQINSQPTEFVEHLKNGYLLSEPSELSLALHHYLVGLRNWNESLMYAAQKIAAYTSGSLVEKIKQSIGYHE</sequence>
<dbReference type="RefSeq" id="WP_154608705.1">
    <property type="nucleotide sequence ID" value="NZ_CP072115.1"/>
</dbReference>
<accession>A0A6I4RJW3</accession>
<dbReference type="NCBIfam" id="TIGR03713">
    <property type="entry name" value="acc_sec_asp1"/>
    <property type="match status" value="1"/>
</dbReference>
<dbReference type="EMBL" id="WLCG01000010">
    <property type="protein sequence ID" value="MTB64876.1"/>
    <property type="molecule type" value="Genomic_DNA"/>
</dbReference>
<protein>
    <submittedName>
        <fullName evidence="2">Accessory Sec system protein Asp1</fullName>
    </submittedName>
</protein>
<name>A0A6I4RJW3_9STRE</name>
<dbReference type="Proteomes" id="UP000435423">
    <property type="component" value="Unassembled WGS sequence"/>
</dbReference>